<dbReference type="GO" id="GO:0032456">
    <property type="term" value="P:endocytic recycling"/>
    <property type="evidence" value="ECO:0007669"/>
    <property type="project" value="TreeGrafter"/>
</dbReference>
<dbReference type="InterPro" id="IPR048763">
    <property type="entry name" value="SNX17-31_FERM_F1"/>
</dbReference>
<dbReference type="WBParaSite" id="maker-uti_cns_0001500-snap-gene-0.13-mRNA-1">
    <property type="protein sequence ID" value="maker-uti_cns_0001500-snap-gene-0.13-mRNA-1"/>
    <property type="gene ID" value="maker-uti_cns_0001500-snap-gene-0.13"/>
</dbReference>
<dbReference type="Gene3D" id="3.30.1520.10">
    <property type="entry name" value="Phox-like domain"/>
    <property type="match status" value="1"/>
</dbReference>
<dbReference type="PROSITE" id="PS50200">
    <property type="entry name" value="RA"/>
    <property type="match status" value="1"/>
</dbReference>
<evidence type="ECO:0000256" key="5">
    <source>
        <dbReference type="ARBA" id="ARBA00022448"/>
    </source>
</evidence>
<comment type="function">
    <text evidence="10">Critical regulator of endosomal recycling of numerous surface proteins, including integrins, signaling receptor and channels. Binds to NPxY sequences in the cytoplasmic tails of target cargos. Associates with retriever and CCC complexes to prevent lysosomal degradation and promote cell surface recycling of numerous cargos such as integrins ITGB1, ITGB5 and their associated alpha subunits. Also required for maintenance of normal cell surface levels of APP and LRP1. Interacts with membranes containing phosphatidylinositol 3-phosphate (PtdIns(3P)).</text>
</comment>
<evidence type="ECO:0000313" key="14">
    <source>
        <dbReference type="WBParaSite" id="maker-uti_cns_0001500-snap-gene-0.13-mRNA-1"/>
    </source>
</evidence>
<sequence>AESPLLNTADIQTGQAKLFAFASIGSPVADLIGALCSPMHFSIPEYEQVSDSDGASYTSYKIYVNGVFHCSTRFSELRSFYDALVEGHGARAVPAFPPKRLFGLTASQLGERRAQLELFVQQVSQDPALGGRFQTFLQGAQKASRGLRPEPVELQIGLMTGKRCCLSVLNTDRTDDVLEAFAKTAGLSERFAYYFGLFLVATGASGQPAVLRRLQDFELPCVSLAAAQQEAESARLVVRKAFWDSLLENELYDEPAALRLLYAQACADLDNGWILPSREQADRLADYRQSRSRRDFLRLARTCRFYGFLPFPDCFADWPTPDTPAVVWIGNKELVVRPQSARTEGVFRVVRMRRWRLSTPSAPGATAPNSRGDSVPCHELSFEYLVAPDSLKWFRINTHQAVLLSLCLQSVVDEVVMKKAGGQIRTPADRDRGRDPADLNDFVDRQRPFTRRVGGAEDHQSLAQRLAHWSAADSAAGAAATVADNDSFVHAIGDDDL</sequence>
<dbReference type="SUPFAM" id="SSF64268">
    <property type="entry name" value="PX domain"/>
    <property type="match status" value="1"/>
</dbReference>
<dbReference type="PANTHER" id="PTHR12431:SF14">
    <property type="entry name" value="LD15323P"/>
    <property type="match status" value="1"/>
</dbReference>
<dbReference type="Pfam" id="PF18116">
    <property type="entry name" value="SNX17_FERM_C"/>
    <property type="match status" value="1"/>
</dbReference>
<evidence type="ECO:0000256" key="8">
    <source>
        <dbReference type="ARBA" id="ARBA00023121"/>
    </source>
</evidence>
<evidence type="ECO:0000256" key="9">
    <source>
        <dbReference type="ARBA" id="ARBA00023136"/>
    </source>
</evidence>
<keyword evidence="13" id="KW-1185">Reference proteome</keyword>
<dbReference type="InterPro" id="IPR040842">
    <property type="entry name" value="SNX17/31_FERM"/>
</dbReference>
<dbReference type="PROSITE" id="PS50195">
    <property type="entry name" value="PX"/>
    <property type="match status" value="1"/>
</dbReference>
<dbReference type="Gene3D" id="2.30.29.30">
    <property type="entry name" value="Pleckstrin-homology domain (PH domain)/Phosphotyrosine-binding domain (PTB)"/>
    <property type="match status" value="1"/>
</dbReference>
<reference evidence="14" key="1">
    <citation type="submission" date="2016-11" db="UniProtKB">
        <authorList>
            <consortium name="WormBaseParasite"/>
        </authorList>
    </citation>
    <scope>IDENTIFICATION</scope>
</reference>
<evidence type="ECO:0000256" key="6">
    <source>
        <dbReference type="ARBA" id="ARBA00022753"/>
    </source>
</evidence>
<dbReference type="InterPro" id="IPR001683">
    <property type="entry name" value="PX_dom"/>
</dbReference>
<name>A0A1I8GCS7_9PLAT</name>
<dbReference type="AlphaFoldDB" id="A0A1I8GCS7"/>
<comment type="similarity">
    <text evidence="3">Belongs to the sorting nexin family.</text>
</comment>
<dbReference type="Pfam" id="PF00787">
    <property type="entry name" value="PX"/>
    <property type="match status" value="1"/>
</dbReference>
<evidence type="ECO:0000259" key="12">
    <source>
        <dbReference type="PROSITE" id="PS50200"/>
    </source>
</evidence>
<dbReference type="Gene3D" id="3.10.20.90">
    <property type="entry name" value="Phosphatidylinositol 3-kinase Catalytic Subunit, Chain A, domain 1"/>
    <property type="match status" value="1"/>
</dbReference>
<keyword evidence="5" id="KW-0813">Transport</keyword>
<dbReference type="PANTHER" id="PTHR12431">
    <property type="entry name" value="SORTING NEXIN 17 AND 27"/>
    <property type="match status" value="1"/>
</dbReference>
<protein>
    <recommendedName>
        <fullName evidence="4">Sorting nexin-17</fullName>
    </recommendedName>
</protein>
<dbReference type="InterPro" id="IPR048767">
    <property type="entry name" value="SNX17-31_FERM_F2"/>
</dbReference>
<dbReference type="GO" id="GO:0005769">
    <property type="term" value="C:early endosome"/>
    <property type="evidence" value="ECO:0007669"/>
    <property type="project" value="UniProtKB-SubCell"/>
</dbReference>
<feature type="domain" description="Ras-associating" evidence="12">
    <location>
        <begin position="164"/>
        <end position="243"/>
    </location>
</feature>
<feature type="domain" description="PX" evidence="11">
    <location>
        <begin position="1"/>
        <end position="188"/>
    </location>
</feature>
<evidence type="ECO:0000256" key="7">
    <source>
        <dbReference type="ARBA" id="ARBA00022927"/>
    </source>
</evidence>
<accession>A0A1I8GCS7</accession>
<dbReference type="Pfam" id="PF21271">
    <property type="entry name" value="SNX17-31_F2_FERM"/>
    <property type="match status" value="1"/>
</dbReference>
<dbReference type="FunFam" id="2.30.29.30:FF:000145">
    <property type="entry name" value="Sorting nexin-17 isoform1"/>
    <property type="match status" value="1"/>
</dbReference>
<evidence type="ECO:0000259" key="11">
    <source>
        <dbReference type="PROSITE" id="PS50195"/>
    </source>
</evidence>
<evidence type="ECO:0000313" key="13">
    <source>
        <dbReference type="Proteomes" id="UP000095280"/>
    </source>
</evidence>
<evidence type="ECO:0000256" key="3">
    <source>
        <dbReference type="ARBA" id="ARBA00010883"/>
    </source>
</evidence>
<dbReference type="GO" id="GO:0006886">
    <property type="term" value="P:intracellular protein transport"/>
    <property type="evidence" value="ECO:0007669"/>
    <property type="project" value="TreeGrafter"/>
</dbReference>
<dbReference type="Pfam" id="PF21273">
    <property type="entry name" value="SNX17-27-31_F1_FERM"/>
    <property type="match status" value="1"/>
</dbReference>
<dbReference type="InterPro" id="IPR000159">
    <property type="entry name" value="RA_dom"/>
</dbReference>
<evidence type="ECO:0000256" key="4">
    <source>
        <dbReference type="ARBA" id="ARBA00015282"/>
    </source>
</evidence>
<dbReference type="InterPro" id="IPR036871">
    <property type="entry name" value="PX_dom_sf"/>
</dbReference>
<dbReference type="InterPro" id="IPR011993">
    <property type="entry name" value="PH-like_dom_sf"/>
</dbReference>
<evidence type="ECO:0000256" key="1">
    <source>
        <dbReference type="ARBA" id="ARBA00004184"/>
    </source>
</evidence>
<dbReference type="SMART" id="SM00312">
    <property type="entry name" value="PX"/>
    <property type="match status" value="1"/>
</dbReference>
<evidence type="ECO:0000256" key="2">
    <source>
        <dbReference type="ARBA" id="ARBA00004412"/>
    </source>
</evidence>
<dbReference type="Proteomes" id="UP000095280">
    <property type="component" value="Unplaced"/>
</dbReference>
<organism evidence="13 14">
    <name type="scientific">Macrostomum lignano</name>
    <dbReference type="NCBI Taxonomy" id="282301"/>
    <lineage>
        <taxon>Eukaryota</taxon>
        <taxon>Metazoa</taxon>
        <taxon>Spiralia</taxon>
        <taxon>Lophotrochozoa</taxon>
        <taxon>Platyhelminthes</taxon>
        <taxon>Rhabditophora</taxon>
        <taxon>Macrostomorpha</taxon>
        <taxon>Macrostomida</taxon>
        <taxon>Macrostomidae</taxon>
        <taxon>Macrostomum</taxon>
    </lineage>
</organism>
<dbReference type="GO" id="GO:0007165">
    <property type="term" value="P:signal transduction"/>
    <property type="evidence" value="ECO:0007669"/>
    <property type="project" value="InterPro"/>
</dbReference>
<keyword evidence="9" id="KW-0472">Membrane</keyword>
<evidence type="ECO:0000256" key="10">
    <source>
        <dbReference type="ARBA" id="ARBA00045612"/>
    </source>
</evidence>
<comment type="subcellular location">
    <subcellularLocation>
        <location evidence="2">Early endosome</location>
    </subcellularLocation>
    <subcellularLocation>
        <location evidence="1">Endomembrane system</location>
        <topology evidence="1">Peripheral membrane protein</topology>
    </subcellularLocation>
</comment>
<dbReference type="GO" id="GO:0035091">
    <property type="term" value="F:phosphatidylinositol binding"/>
    <property type="evidence" value="ECO:0007669"/>
    <property type="project" value="InterPro"/>
</dbReference>
<keyword evidence="7" id="KW-0653">Protein transport</keyword>
<keyword evidence="8" id="KW-0446">Lipid-binding</keyword>
<keyword evidence="6" id="KW-0967">Endosome</keyword>
<proteinExistence type="inferred from homology"/>
<dbReference type="Gene3D" id="1.20.80.60">
    <property type="match status" value="1"/>
</dbReference>